<dbReference type="PANTHER" id="PTHR16165:SF9">
    <property type="entry name" value="NXPE FAMILY MEMBER 3"/>
    <property type="match status" value="1"/>
</dbReference>
<organism evidence="3 4">
    <name type="scientific">Hymenochirus boettgeri</name>
    <name type="common">Congo dwarf clawed frog</name>
    <dbReference type="NCBI Taxonomy" id="247094"/>
    <lineage>
        <taxon>Eukaryota</taxon>
        <taxon>Metazoa</taxon>
        <taxon>Chordata</taxon>
        <taxon>Craniata</taxon>
        <taxon>Vertebrata</taxon>
        <taxon>Euteleostomi</taxon>
        <taxon>Amphibia</taxon>
        <taxon>Batrachia</taxon>
        <taxon>Anura</taxon>
        <taxon>Pipoidea</taxon>
        <taxon>Pipidae</taxon>
        <taxon>Pipinae</taxon>
        <taxon>Hymenochirus</taxon>
    </lineage>
</organism>
<dbReference type="InterPro" id="IPR014756">
    <property type="entry name" value="Ig_E-set"/>
</dbReference>
<dbReference type="Gene3D" id="2.60.40.10">
    <property type="entry name" value="Immunoglobulins"/>
    <property type="match status" value="1"/>
</dbReference>
<accession>A0A8T2K3Y0</accession>
<dbReference type="PANTHER" id="PTHR16165">
    <property type="entry name" value="NXPE FAMILY MEMBER"/>
    <property type="match status" value="1"/>
</dbReference>
<dbReference type="OrthoDB" id="5950832at2759"/>
<dbReference type="InterPro" id="IPR057106">
    <property type="entry name" value="NXPE4_C"/>
</dbReference>
<protein>
    <recommendedName>
        <fullName evidence="2">NXPE C-terminal domain-containing protein</fullName>
    </recommendedName>
</protein>
<dbReference type="Proteomes" id="UP000812440">
    <property type="component" value="Chromosome 2"/>
</dbReference>
<comment type="caution">
    <text evidence="3">The sequence shown here is derived from an EMBL/GenBank/DDBJ whole genome shotgun (WGS) entry which is preliminary data.</text>
</comment>
<sequence>MRCSFFKFQICSVIITALVILVLVNNLNQVEHLDQRTDLILSQTGQGDKFEQSHLSTKKYYCDYQQQLISRAEHKEQQYLLQSLQWIGPPHKKIHFLKSTAAAQSCFVILNSRNNLNVGDVMEVLVRMQDFEGNPKRYGGDYLQAKIHSPSLKAGAVGKVVDHQNGFYSVFFTLLWPGSVTVSVVLVHPSEGVQVLQHLREDKPDRVYFKSLFRSGTISETTICNVCLPKKLPLCNYTDLLTGEPWFCYKPERLSCVNRINHAKGGYLKNLLTFEESLFFQSGVNIKVPILASGPDTVIVHPWIMKDKDVVNGSKLLSCGHYYQDTWISGKSYKRQFNNPTDITNCLQGKVVHLFGDSTIRQWFEYLTSFVSGLRTFELGSPKNVGPFLAIDLDHNIMVKYRCHGPPIRFSTVLSNELRYIANELDGIVGGPNTVVAISIWSHFSTFPLVVYIRRLRNIRAAILRLLDRSPDTVIVIRSANVQELGPEVSLFNSDWFSLQLDTVMRSMFAGLNILILDAWEMSLAHHLPHALHPKPVIVKNQIDEFLSFVCPN</sequence>
<comment type="similarity">
    <text evidence="1">Belongs to the NXPE family.</text>
</comment>
<evidence type="ECO:0000256" key="1">
    <source>
        <dbReference type="ARBA" id="ARBA00005431"/>
    </source>
</evidence>
<proteinExistence type="inferred from homology"/>
<evidence type="ECO:0000259" key="2">
    <source>
        <dbReference type="Pfam" id="PF24536"/>
    </source>
</evidence>
<evidence type="ECO:0000313" key="3">
    <source>
        <dbReference type="EMBL" id="KAG8451999.1"/>
    </source>
</evidence>
<name>A0A8T2K3Y0_9PIPI</name>
<dbReference type="SUPFAM" id="SSF81296">
    <property type="entry name" value="E set domains"/>
    <property type="match status" value="1"/>
</dbReference>
<dbReference type="Pfam" id="PF24536">
    <property type="entry name" value="NXPE4_C"/>
    <property type="match status" value="1"/>
</dbReference>
<feature type="domain" description="NXPE C-terminal" evidence="2">
    <location>
        <begin position="335"/>
        <end position="551"/>
    </location>
</feature>
<reference evidence="3" key="1">
    <citation type="thesis" date="2020" institute="ProQuest LLC" country="789 East Eisenhower Parkway, Ann Arbor, MI, USA">
        <title>Comparative Genomics and Chromosome Evolution.</title>
        <authorList>
            <person name="Mudd A.B."/>
        </authorList>
    </citation>
    <scope>NUCLEOTIDE SEQUENCE</scope>
    <source>
        <strain evidence="3">Female2</strain>
        <tissue evidence="3">Blood</tissue>
    </source>
</reference>
<dbReference type="EMBL" id="JAACNH010000002">
    <property type="protein sequence ID" value="KAG8451999.1"/>
    <property type="molecule type" value="Genomic_DNA"/>
</dbReference>
<evidence type="ECO:0000313" key="4">
    <source>
        <dbReference type="Proteomes" id="UP000812440"/>
    </source>
</evidence>
<dbReference type="InterPro" id="IPR026845">
    <property type="entry name" value="NXPH/NXPE"/>
</dbReference>
<gene>
    <name evidence="3" type="ORF">GDO86_003976</name>
</gene>
<keyword evidence="4" id="KW-1185">Reference proteome</keyword>
<dbReference type="AlphaFoldDB" id="A0A8T2K3Y0"/>
<dbReference type="InterPro" id="IPR013783">
    <property type="entry name" value="Ig-like_fold"/>
</dbReference>
<dbReference type="Pfam" id="PF06312">
    <property type="entry name" value="Neurexophilin"/>
    <property type="match status" value="1"/>
</dbReference>